<evidence type="ECO:0000313" key="5">
    <source>
        <dbReference type="EMBL" id="OGE64535.1"/>
    </source>
</evidence>
<keyword evidence="2 5" id="KW-0689">Ribosomal protein</keyword>
<dbReference type="InterPro" id="IPR008991">
    <property type="entry name" value="Translation_prot_SH3-like_sf"/>
</dbReference>
<protein>
    <recommendedName>
        <fullName evidence="4">50S ribosomal protein L19</fullName>
    </recommendedName>
</protein>
<dbReference type="GO" id="GO:0006412">
    <property type="term" value="P:translation"/>
    <property type="evidence" value="ECO:0007669"/>
    <property type="project" value="InterPro"/>
</dbReference>
<dbReference type="InterPro" id="IPR001857">
    <property type="entry name" value="Ribosomal_bL19"/>
</dbReference>
<dbReference type="SUPFAM" id="SSF50104">
    <property type="entry name" value="Translation proteins SH3-like domain"/>
    <property type="match status" value="1"/>
</dbReference>
<reference evidence="5 6" key="1">
    <citation type="journal article" date="2016" name="Nat. Commun.">
        <title>Thousands of microbial genomes shed light on interconnected biogeochemical processes in an aquifer system.</title>
        <authorList>
            <person name="Anantharaman K."/>
            <person name="Brown C.T."/>
            <person name="Hug L.A."/>
            <person name="Sharon I."/>
            <person name="Castelle C.J."/>
            <person name="Probst A.J."/>
            <person name="Thomas B.C."/>
            <person name="Singh A."/>
            <person name="Wilkins M.J."/>
            <person name="Karaoz U."/>
            <person name="Brodie E.L."/>
            <person name="Williams K.H."/>
            <person name="Hubbard S.S."/>
            <person name="Banfield J.F."/>
        </authorList>
    </citation>
    <scope>NUCLEOTIDE SEQUENCE [LARGE SCALE GENOMIC DNA]</scope>
</reference>
<evidence type="ECO:0000256" key="2">
    <source>
        <dbReference type="ARBA" id="ARBA00022980"/>
    </source>
</evidence>
<dbReference type="EMBL" id="MFDU01000009">
    <property type="protein sequence ID" value="OGE64535.1"/>
    <property type="molecule type" value="Genomic_DNA"/>
</dbReference>
<evidence type="ECO:0000256" key="1">
    <source>
        <dbReference type="ARBA" id="ARBA00005781"/>
    </source>
</evidence>
<gene>
    <name evidence="5" type="ORF">A3J13_00715</name>
</gene>
<evidence type="ECO:0000256" key="3">
    <source>
        <dbReference type="ARBA" id="ARBA00023274"/>
    </source>
</evidence>
<keyword evidence="3 4" id="KW-0687">Ribonucleoprotein</keyword>
<organism evidence="5 6">
    <name type="scientific">Candidatus Daviesbacteria bacterium RIFCSPLOWO2_02_FULL_36_8</name>
    <dbReference type="NCBI Taxonomy" id="1797793"/>
    <lineage>
        <taxon>Bacteria</taxon>
        <taxon>Candidatus Daviesiibacteriota</taxon>
    </lineage>
</organism>
<comment type="caution">
    <text evidence="5">The sequence shown here is derived from an EMBL/GenBank/DDBJ whole genome shotgun (WGS) entry which is preliminary data.</text>
</comment>
<name>A0A1F5MGR2_9BACT</name>
<evidence type="ECO:0000256" key="4">
    <source>
        <dbReference type="RuleBase" id="RU000559"/>
    </source>
</evidence>
<sequence length="104" mass="11677">MISGKIGETEVHIGDSLRVHTKVVEGEKTRIQVFEGILIRFRGRGENATFTVRKIGALGIGVERTWPTNARTLVKVEIKKKASGIRRSKLYYLRNLTGKEAIRA</sequence>
<dbReference type="NCBIfam" id="TIGR01024">
    <property type="entry name" value="rplS_bact"/>
    <property type="match status" value="1"/>
</dbReference>
<accession>A0A1F5MGR2</accession>
<dbReference type="Proteomes" id="UP000183317">
    <property type="component" value="Unassembled WGS sequence"/>
</dbReference>
<dbReference type="InterPro" id="IPR038657">
    <property type="entry name" value="Ribosomal_bL19_sf"/>
</dbReference>
<dbReference type="Pfam" id="PF01245">
    <property type="entry name" value="Ribosomal_L19"/>
    <property type="match status" value="1"/>
</dbReference>
<comment type="similarity">
    <text evidence="1 4">Belongs to the bacterial ribosomal protein bL19 family.</text>
</comment>
<dbReference type="Gene3D" id="2.30.30.790">
    <property type="match status" value="1"/>
</dbReference>
<comment type="function">
    <text evidence="4">This protein is located at the 30S-50S ribosomal subunit interface and may play a role in the structure and function of the aminoacyl-tRNA binding site.</text>
</comment>
<proteinExistence type="inferred from homology"/>
<dbReference type="PANTHER" id="PTHR15680:SF9">
    <property type="entry name" value="LARGE RIBOSOMAL SUBUNIT PROTEIN BL19M"/>
    <property type="match status" value="1"/>
</dbReference>
<dbReference type="PRINTS" id="PR00061">
    <property type="entry name" value="RIBOSOMALL19"/>
</dbReference>
<dbReference type="GO" id="GO:0003735">
    <property type="term" value="F:structural constituent of ribosome"/>
    <property type="evidence" value="ECO:0007669"/>
    <property type="project" value="InterPro"/>
</dbReference>
<evidence type="ECO:0000313" key="6">
    <source>
        <dbReference type="Proteomes" id="UP000183317"/>
    </source>
</evidence>
<dbReference type="GO" id="GO:0022625">
    <property type="term" value="C:cytosolic large ribosomal subunit"/>
    <property type="evidence" value="ECO:0007669"/>
    <property type="project" value="TreeGrafter"/>
</dbReference>
<dbReference type="AlphaFoldDB" id="A0A1F5MGR2"/>
<dbReference type="PANTHER" id="PTHR15680">
    <property type="entry name" value="RIBOSOMAL PROTEIN L19"/>
    <property type="match status" value="1"/>
</dbReference>